<keyword evidence="2" id="KW-1185">Reference proteome</keyword>
<dbReference type="Gene3D" id="3.90.180.10">
    <property type="entry name" value="Medium-chain alcohol dehydrogenases, catalytic domain"/>
    <property type="match status" value="1"/>
</dbReference>
<dbReference type="AlphaFoldDB" id="A0A8H6AG73"/>
<accession>A0A8H6AG73</accession>
<name>A0A8H6AG73_PETAA</name>
<protein>
    <submittedName>
        <fullName evidence="1">Uncharacterized protein</fullName>
    </submittedName>
</protein>
<gene>
    <name evidence="1" type="ORF">ETB97_001548</name>
</gene>
<dbReference type="Proteomes" id="UP000541154">
    <property type="component" value="Unassembled WGS sequence"/>
</dbReference>
<reference evidence="1 2" key="1">
    <citation type="submission" date="2019-04" db="EMBL/GenBank/DDBJ databases">
        <title>Aspergillus burnettii sp. nov., novel species from soil in southeast Queensland.</title>
        <authorList>
            <person name="Gilchrist C.L.M."/>
            <person name="Pitt J.I."/>
            <person name="Lange L."/>
            <person name="Lacey H.J."/>
            <person name="Vuong D."/>
            <person name="Midgley D.J."/>
            <person name="Greenfield P."/>
            <person name="Bradbury M."/>
            <person name="Lacey E."/>
            <person name="Busk P.K."/>
            <person name="Pilgaard B."/>
            <person name="Chooi Y.H."/>
            <person name="Piggott A.M."/>
        </authorList>
    </citation>
    <scope>NUCLEOTIDE SEQUENCE [LARGE SCALE GENOMIC DNA]</scope>
    <source>
        <strain evidence="1 2">FRR 5400</strain>
    </source>
</reference>
<proteinExistence type="predicted"/>
<dbReference type="EMBL" id="SPNV01000013">
    <property type="protein sequence ID" value="KAF5865970.1"/>
    <property type="molecule type" value="Genomic_DNA"/>
</dbReference>
<sequence>MIFLFPRLESRDEEGIIVTTTTGLPHTMMLHRLRRRRKVIRRTFIALGSKVTTAAADFQVGDRVCGAVMCMHSLTPTVGAFAQYVGTGDVVTLKIPLTCPSKLAPRWNASGQGRSLQALSIYIPRALFGHSLVTDLP</sequence>
<comment type="caution">
    <text evidence="1">The sequence shown here is derived from an EMBL/GenBank/DDBJ whole genome shotgun (WGS) entry which is preliminary data.</text>
</comment>
<dbReference type="InterPro" id="IPR011032">
    <property type="entry name" value="GroES-like_sf"/>
</dbReference>
<evidence type="ECO:0000313" key="1">
    <source>
        <dbReference type="EMBL" id="KAF5865970.1"/>
    </source>
</evidence>
<evidence type="ECO:0000313" key="2">
    <source>
        <dbReference type="Proteomes" id="UP000541154"/>
    </source>
</evidence>
<dbReference type="SUPFAM" id="SSF50129">
    <property type="entry name" value="GroES-like"/>
    <property type="match status" value="1"/>
</dbReference>
<organism evidence="1 2">
    <name type="scientific">Petromyces alliaceus</name>
    <name type="common">Aspergillus alliaceus</name>
    <dbReference type="NCBI Taxonomy" id="209559"/>
    <lineage>
        <taxon>Eukaryota</taxon>
        <taxon>Fungi</taxon>
        <taxon>Dikarya</taxon>
        <taxon>Ascomycota</taxon>
        <taxon>Pezizomycotina</taxon>
        <taxon>Eurotiomycetes</taxon>
        <taxon>Eurotiomycetidae</taxon>
        <taxon>Eurotiales</taxon>
        <taxon>Aspergillaceae</taxon>
        <taxon>Aspergillus</taxon>
        <taxon>Aspergillus subgen. Circumdati</taxon>
    </lineage>
</organism>